<dbReference type="AlphaFoldDB" id="A0A645BJ67"/>
<evidence type="ECO:0000256" key="1">
    <source>
        <dbReference type="SAM" id="Phobius"/>
    </source>
</evidence>
<accession>A0A645BJ67</accession>
<name>A0A645BJ67_9ZZZZ</name>
<proteinExistence type="predicted"/>
<feature type="transmembrane region" description="Helical" evidence="1">
    <location>
        <begin position="6"/>
        <end position="27"/>
    </location>
</feature>
<protein>
    <submittedName>
        <fullName evidence="2">Uncharacterized protein</fullName>
    </submittedName>
</protein>
<keyword evidence="1" id="KW-0812">Transmembrane</keyword>
<organism evidence="2">
    <name type="scientific">bioreactor metagenome</name>
    <dbReference type="NCBI Taxonomy" id="1076179"/>
    <lineage>
        <taxon>unclassified sequences</taxon>
        <taxon>metagenomes</taxon>
        <taxon>ecological metagenomes</taxon>
    </lineage>
</organism>
<gene>
    <name evidence="2" type="ORF">SDC9_108644</name>
</gene>
<sequence length="50" mass="5519">MAIGEMVLMSVMGITALVSTVFTLYMLKITIWSEPLESKIPQTEVKRAGC</sequence>
<keyword evidence="1" id="KW-0472">Membrane</keyword>
<comment type="caution">
    <text evidence="2">The sequence shown here is derived from an EMBL/GenBank/DDBJ whole genome shotgun (WGS) entry which is preliminary data.</text>
</comment>
<evidence type="ECO:0000313" key="2">
    <source>
        <dbReference type="EMBL" id="MPM61784.1"/>
    </source>
</evidence>
<keyword evidence="1" id="KW-1133">Transmembrane helix</keyword>
<dbReference type="EMBL" id="VSSQ01018523">
    <property type="protein sequence ID" value="MPM61784.1"/>
    <property type="molecule type" value="Genomic_DNA"/>
</dbReference>
<reference evidence="2" key="1">
    <citation type="submission" date="2019-08" db="EMBL/GenBank/DDBJ databases">
        <authorList>
            <person name="Kucharzyk K."/>
            <person name="Murdoch R.W."/>
            <person name="Higgins S."/>
            <person name="Loffler F."/>
        </authorList>
    </citation>
    <scope>NUCLEOTIDE SEQUENCE</scope>
</reference>